<evidence type="ECO:0000256" key="4">
    <source>
        <dbReference type="ARBA" id="ARBA00023010"/>
    </source>
</evidence>
<dbReference type="STRING" id="3076.A0A2P6TFL2"/>
<dbReference type="PANTHER" id="PTHR13003">
    <property type="entry name" value="NUP107-RELATED"/>
    <property type="match status" value="1"/>
</dbReference>
<dbReference type="Pfam" id="PF04121">
    <property type="entry name" value="Nup84_Nup100"/>
    <property type="match status" value="1"/>
</dbReference>
<keyword evidence="3" id="KW-0653">Protein transport</keyword>
<name>A0A2P6TFL2_CHLSO</name>
<dbReference type="InterPro" id="IPR007252">
    <property type="entry name" value="Nup84/Nup107"/>
</dbReference>
<feature type="compositionally biased region" description="Acidic residues" evidence="8">
    <location>
        <begin position="68"/>
        <end position="81"/>
    </location>
</feature>
<dbReference type="GO" id="GO:0031080">
    <property type="term" value="C:nuclear pore outer ring"/>
    <property type="evidence" value="ECO:0007669"/>
    <property type="project" value="TreeGrafter"/>
</dbReference>
<feature type="compositionally biased region" description="Gly residues" evidence="8">
    <location>
        <begin position="1127"/>
        <end position="1136"/>
    </location>
</feature>
<evidence type="ECO:0000256" key="1">
    <source>
        <dbReference type="ARBA" id="ARBA00022448"/>
    </source>
</evidence>
<accession>A0A2P6TFL2</accession>
<gene>
    <name evidence="9" type="ORF">C2E21_8013</name>
</gene>
<evidence type="ECO:0000256" key="2">
    <source>
        <dbReference type="ARBA" id="ARBA00022816"/>
    </source>
</evidence>
<evidence type="ECO:0000256" key="8">
    <source>
        <dbReference type="SAM" id="MobiDB-lite"/>
    </source>
</evidence>
<dbReference type="PANTHER" id="PTHR13003:SF2">
    <property type="entry name" value="NUCLEAR PORE COMPLEX PROTEIN NUP107"/>
    <property type="match status" value="1"/>
</dbReference>
<keyword evidence="4 7" id="KW-0811">Translocation</keyword>
<keyword evidence="2" id="KW-0509">mRNA transport</keyword>
<evidence type="ECO:0000256" key="6">
    <source>
        <dbReference type="ARBA" id="ARBA00023242"/>
    </source>
</evidence>
<comment type="caution">
    <text evidence="9">The sequence shown here is derived from an EMBL/GenBank/DDBJ whole genome shotgun (WGS) entry which is preliminary data.</text>
</comment>
<evidence type="ECO:0000256" key="3">
    <source>
        <dbReference type="ARBA" id="ARBA00022927"/>
    </source>
</evidence>
<protein>
    <recommendedName>
        <fullName evidence="7">Nuclear pore complex protein</fullName>
    </recommendedName>
</protein>
<keyword evidence="5 7" id="KW-0906">Nuclear pore complex</keyword>
<proteinExistence type="inferred from homology"/>
<dbReference type="GO" id="GO:0017056">
    <property type="term" value="F:structural constituent of nuclear pore"/>
    <property type="evidence" value="ECO:0007669"/>
    <property type="project" value="UniProtKB-UniRule"/>
</dbReference>
<keyword evidence="10" id="KW-1185">Reference proteome</keyword>
<dbReference type="Gene3D" id="1.10.3450.20">
    <property type="match status" value="1"/>
</dbReference>
<dbReference type="OrthoDB" id="513457at2759"/>
<dbReference type="AlphaFoldDB" id="A0A2P6TFL2"/>
<sequence length="1136" mass="117329">MDQPFGNPLFAAPGLSPSPAQNPVFSPATFGTAPQSAVGMRRLGVLPPSQLQAAAAAVGASPGSSDAAMDDGEGYMDEEEGGQPPADSLAVASPGAAGGGGSRERPEEDEFASVLGAVMRGEVDAAEAIREYAAICRQRAASLKELASSQLQRAARYMSLTEQAEELEGEAATWQLLWFLHGLPRRDFPGGSGGGFVDGAGFSKTTRQRASDLLFSDGALNRCARTVAWLEFLAGESLESEHQAPLASSDGVWADTRRRLDAAAASRGFAGRDAVAMVTELDPDAPTRQRKQLQADDAKDEERLMARVFRLLRAGRMREARELCELVGQPWRAASLGGGGSVGPLPLGAAADEADAMDPAGEQAQDLATEVEAGAGLLRALWRWSCFQLAERAGAAAEASGSGLHEAAVYAALSCHVARVLPVCASWEDCCWAYLRCWLDAAVDAGLAAQQQGEEDGEALAAAEAAEGLVGADLLAAAAGDSSGAAASAAQDGLAVMRGGWPIARVREVLPPTFEEALQAAISSRQAAAAASTAAPAATRYRRVQAALVLGQVQELVCRTLVQWITQGGSSSADGGADGAPACPPGLMRFGAHLALALWALNIAEVAEGDASAAYDQVHDTLQRVLQMYIFHLIDTGAHKLVPLYACHLRAGLRHTTYQIFFEQLLAQGTMEECRAAYRMADEWFSFWRHGDVVPGEAALIADKAAQLSRLETGGGPLLRAQSARWLCFGAAAGTGPAALRHANLLCREFALGATGGVAAASVLLTEVLPAALGTSLEQFLSAMGASGDAAVEADAAELRAWALYFEYESEFAGWQALYVAAADALQAAAAEDPAGAAAEEARSRLAALAQQTLPLLAAMLDFLDQRSLDCLVGWGEGGGAAALAAAEGGLPAEVAVVLGPDAGADTAPEVQQGAAFPSYDSLQEQQEAAEALQAALQAAAAALLPPAEQQQLGVGAGPAQEDMPGLVAVVLPCGSPAAIEAATDLLSAALKGALPLVGSQDDAVAPLVVVNVDAPPAASAALCRAICYPRLALKCAALREAVAFMGHSRAEGEELVELVAAPELSALFSQAELAELLQCERAATVLQMRNSEQQAGALGGQQQQEQQGQQQGQQQDGMEAGEEGGEQLGGEADGQ</sequence>
<evidence type="ECO:0000256" key="7">
    <source>
        <dbReference type="RuleBase" id="RU365072"/>
    </source>
</evidence>
<reference evidence="9 10" key="1">
    <citation type="journal article" date="2018" name="Plant J.">
        <title>Genome sequences of Chlorella sorokiniana UTEX 1602 and Micractinium conductrix SAG 241.80: implications to maltose excretion by a green alga.</title>
        <authorList>
            <person name="Arriola M.B."/>
            <person name="Velmurugan N."/>
            <person name="Zhang Y."/>
            <person name="Plunkett M.H."/>
            <person name="Hondzo H."/>
            <person name="Barney B.M."/>
        </authorList>
    </citation>
    <scope>NUCLEOTIDE SEQUENCE [LARGE SCALE GENOMIC DNA]</scope>
    <source>
        <strain evidence="10">UTEX 1602</strain>
    </source>
</reference>
<dbReference type="GO" id="GO:0006606">
    <property type="term" value="P:protein import into nucleus"/>
    <property type="evidence" value="ECO:0007669"/>
    <property type="project" value="TreeGrafter"/>
</dbReference>
<feature type="compositionally biased region" description="Low complexity" evidence="8">
    <location>
        <begin position="56"/>
        <end position="67"/>
    </location>
</feature>
<comment type="function">
    <text evidence="7">Functions as a component of the nuclear pore complex (NPC).</text>
</comment>
<feature type="region of interest" description="Disordered" evidence="8">
    <location>
        <begin position="56"/>
        <end position="109"/>
    </location>
</feature>
<dbReference type="GO" id="GO:0000973">
    <property type="term" value="P:post-transcriptional tethering of RNA polymerase II gene DNA at nuclear periphery"/>
    <property type="evidence" value="ECO:0007669"/>
    <property type="project" value="TreeGrafter"/>
</dbReference>
<comment type="subcellular location">
    <subcellularLocation>
        <location evidence="7">Nucleus</location>
        <location evidence="7">Nuclear pore complex</location>
    </subcellularLocation>
    <subcellularLocation>
        <location evidence="7">Nucleus membrane</location>
    </subcellularLocation>
</comment>
<feature type="region of interest" description="Disordered" evidence="8">
    <location>
        <begin position="1094"/>
        <end position="1136"/>
    </location>
</feature>
<comment type="similarity">
    <text evidence="7">Belongs to the nucleoporin Nup84/Nup107 family.</text>
</comment>
<dbReference type="GO" id="GO:0006406">
    <property type="term" value="P:mRNA export from nucleus"/>
    <property type="evidence" value="ECO:0007669"/>
    <property type="project" value="TreeGrafter"/>
</dbReference>
<organism evidence="9 10">
    <name type="scientific">Chlorella sorokiniana</name>
    <name type="common">Freshwater green alga</name>
    <dbReference type="NCBI Taxonomy" id="3076"/>
    <lineage>
        <taxon>Eukaryota</taxon>
        <taxon>Viridiplantae</taxon>
        <taxon>Chlorophyta</taxon>
        <taxon>core chlorophytes</taxon>
        <taxon>Trebouxiophyceae</taxon>
        <taxon>Chlorellales</taxon>
        <taxon>Chlorellaceae</taxon>
        <taxon>Chlorella clade</taxon>
        <taxon>Chlorella</taxon>
    </lineage>
</organism>
<dbReference type="EMBL" id="LHPG02000018">
    <property type="protein sequence ID" value="PRW32894.1"/>
    <property type="molecule type" value="Genomic_DNA"/>
</dbReference>
<dbReference type="Gene3D" id="1.20.190.50">
    <property type="match status" value="1"/>
</dbReference>
<keyword evidence="7" id="KW-0472">Membrane</keyword>
<feature type="region of interest" description="Disordered" evidence="8">
    <location>
        <begin position="1"/>
        <end position="28"/>
    </location>
</feature>
<evidence type="ECO:0000313" key="9">
    <source>
        <dbReference type="EMBL" id="PRW32894.1"/>
    </source>
</evidence>
<evidence type="ECO:0000256" key="5">
    <source>
        <dbReference type="ARBA" id="ARBA00023132"/>
    </source>
</evidence>
<keyword evidence="1 7" id="KW-0813">Transport</keyword>
<comment type="subunit">
    <text evidence="7">Part of the nuclear pore complex (NPC).</text>
</comment>
<dbReference type="Proteomes" id="UP000239899">
    <property type="component" value="Unassembled WGS sequence"/>
</dbReference>
<dbReference type="GO" id="GO:0031965">
    <property type="term" value="C:nuclear membrane"/>
    <property type="evidence" value="ECO:0007669"/>
    <property type="project" value="UniProtKB-SubCell"/>
</dbReference>
<feature type="compositionally biased region" description="Low complexity" evidence="8">
    <location>
        <begin position="1094"/>
        <end position="1119"/>
    </location>
</feature>
<evidence type="ECO:0000313" key="10">
    <source>
        <dbReference type="Proteomes" id="UP000239899"/>
    </source>
</evidence>
<keyword evidence="6 7" id="KW-0539">Nucleus</keyword>